<dbReference type="Proteomes" id="UP000229315">
    <property type="component" value="Unassembled WGS sequence"/>
</dbReference>
<comment type="caution">
    <text evidence="1">The sequence shown here is derived from an EMBL/GenBank/DDBJ whole genome shotgun (WGS) entry which is preliminary data.</text>
</comment>
<protein>
    <submittedName>
        <fullName evidence="1">Uncharacterized protein</fullName>
    </submittedName>
</protein>
<evidence type="ECO:0000313" key="1">
    <source>
        <dbReference type="EMBL" id="PIR85494.1"/>
    </source>
</evidence>
<accession>A0A2H0UGE8</accession>
<organism evidence="1 2">
    <name type="scientific">Candidatus Kaiserbacteria bacterium CG10_big_fil_rev_8_21_14_0_10_45_20</name>
    <dbReference type="NCBI Taxonomy" id="1974607"/>
    <lineage>
        <taxon>Bacteria</taxon>
        <taxon>Candidatus Kaiseribacteriota</taxon>
    </lineage>
</organism>
<evidence type="ECO:0000313" key="2">
    <source>
        <dbReference type="Proteomes" id="UP000229315"/>
    </source>
</evidence>
<dbReference type="AlphaFoldDB" id="A0A2H0UGE8"/>
<gene>
    <name evidence="1" type="ORF">COU15_00155</name>
</gene>
<proteinExistence type="predicted"/>
<dbReference type="EMBL" id="PFBH01000001">
    <property type="protein sequence ID" value="PIR85494.1"/>
    <property type="molecule type" value="Genomic_DNA"/>
</dbReference>
<sequence>MKERGPDVVWDDEYHLCGLAEPRMRKSIKGKKVILVDDCFLLKFEGCLAGLPLEDRGEFKKGWWYCPHDKDVRTRWRDLFEEGSLIETGLTGEWVRVREVIEGKPALTEYAKRQSEKLKNQKLSKWNILRRNKKTRVEIITGALSI</sequence>
<reference evidence="2" key="1">
    <citation type="submission" date="2017-09" db="EMBL/GenBank/DDBJ databases">
        <title>Depth-based differentiation of microbial function through sediment-hosted aquifers and enrichment of novel symbionts in the deep terrestrial subsurface.</title>
        <authorList>
            <person name="Probst A.J."/>
            <person name="Ladd B."/>
            <person name="Jarett J.K."/>
            <person name="Geller-Mcgrath D.E."/>
            <person name="Sieber C.M.K."/>
            <person name="Emerson J.B."/>
            <person name="Anantharaman K."/>
            <person name="Thomas B.C."/>
            <person name="Malmstrom R."/>
            <person name="Stieglmeier M."/>
            <person name="Klingl A."/>
            <person name="Woyke T."/>
            <person name="Ryan C.M."/>
            <person name="Banfield J.F."/>
        </authorList>
    </citation>
    <scope>NUCLEOTIDE SEQUENCE [LARGE SCALE GENOMIC DNA]</scope>
</reference>
<name>A0A2H0UGE8_9BACT</name>